<keyword evidence="1" id="KW-0238">DNA-binding</keyword>
<dbReference type="AlphaFoldDB" id="A0A1X1RH28"/>
<dbReference type="PROSITE" id="PS50110">
    <property type="entry name" value="RESPONSE_REGULATORY"/>
    <property type="match status" value="1"/>
</dbReference>
<reference evidence="3 4" key="1">
    <citation type="submission" date="2016-01" db="EMBL/GenBank/DDBJ databases">
        <title>The new phylogeny of the genus Mycobacterium.</title>
        <authorList>
            <person name="Tarcisio F."/>
            <person name="Conor M."/>
            <person name="Antonella G."/>
            <person name="Elisabetta G."/>
            <person name="Giulia F.S."/>
            <person name="Sara T."/>
            <person name="Anna F."/>
            <person name="Clotilde B."/>
            <person name="Roberto B."/>
            <person name="Veronica D.S."/>
            <person name="Fabio R."/>
            <person name="Monica P."/>
            <person name="Olivier J."/>
            <person name="Enrico T."/>
            <person name="Nicola S."/>
        </authorList>
    </citation>
    <scope>NUCLEOTIDE SEQUENCE [LARGE SCALE GENOMIC DNA]</scope>
    <source>
        <strain evidence="3 4">DSM 44179</strain>
    </source>
</reference>
<dbReference type="InterPro" id="IPR016032">
    <property type="entry name" value="Sig_transdc_resp-reg_C-effctor"/>
</dbReference>
<dbReference type="SUPFAM" id="SSF46894">
    <property type="entry name" value="C-terminal effector domain of the bipartite response regulators"/>
    <property type="match status" value="1"/>
</dbReference>
<dbReference type="GO" id="GO:0000160">
    <property type="term" value="P:phosphorelay signal transduction system"/>
    <property type="evidence" value="ECO:0007669"/>
    <property type="project" value="InterPro"/>
</dbReference>
<evidence type="ECO:0000313" key="4">
    <source>
        <dbReference type="Proteomes" id="UP000193484"/>
    </source>
</evidence>
<dbReference type="PANTHER" id="PTHR43214:SF43">
    <property type="entry name" value="TWO-COMPONENT RESPONSE REGULATOR"/>
    <property type="match status" value="1"/>
</dbReference>
<dbReference type="InterPro" id="IPR001789">
    <property type="entry name" value="Sig_transdc_resp-reg_receiver"/>
</dbReference>
<dbReference type="PRINTS" id="PR00038">
    <property type="entry name" value="HTHLUXR"/>
</dbReference>
<dbReference type="STRING" id="1793.AWC04_00110"/>
<dbReference type="CDD" id="cd06170">
    <property type="entry name" value="LuxR_C_like"/>
    <property type="match status" value="1"/>
</dbReference>
<dbReference type="SMART" id="SM00421">
    <property type="entry name" value="HTH_LUXR"/>
    <property type="match status" value="1"/>
</dbReference>
<dbReference type="GO" id="GO:0006355">
    <property type="term" value="P:regulation of DNA-templated transcription"/>
    <property type="evidence" value="ECO:0007669"/>
    <property type="project" value="InterPro"/>
</dbReference>
<gene>
    <name evidence="3" type="ORF">AWC04_00110</name>
</gene>
<comment type="caution">
    <text evidence="2">Lacks conserved residue(s) required for the propagation of feature annotation.</text>
</comment>
<keyword evidence="4" id="KW-1185">Reference proteome</keyword>
<dbReference type="Gene3D" id="3.40.50.2300">
    <property type="match status" value="1"/>
</dbReference>
<dbReference type="InterPro" id="IPR000792">
    <property type="entry name" value="Tscrpt_reg_LuxR_C"/>
</dbReference>
<evidence type="ECO:0000256" key="2">
    <source>
        <dbReference type="PROSITE-ProRule" id="PRU00169"/>
    </source>
</evidence>
<name>A0A1X1RH28_MYCFA</name>
<dbReference type="PROSITE" id="PS50043">
    <property type="entry name" value="HTH_LUXR_2"/>
    <property type="match status" value="1"/>
</dbReference>
<dbReference type="Pfam" id="PF00196">
    <property type="entry name" value="GerE"/>
    <property type="match status" value="1"/>
</dbReference>
<dbReference type="InterPro" id="IPR011006">
    <property type="entry name" value="CheY-like_superfamily"/>
</dbReference>
<dbReference type="PANTHER" id="PTHR43214">
    <property type="entry name" value="TWO-COMPONENT RESPONSE REGULATOR"/>
    <property type="match status" value="1"/>
</dbReference>
<dbReference type="RefSeq" id="WP_085094129.1">
    <property type="nucleotide sequence ID" value="NZ_AP022603.1"/>
</dbReference>
<protein>
    <submittedName>
        <fullName evidence="3">Uncharacterized protein</fullName>
    </submittedName>
</protein>
<dbReference type="PROSITE" id="PS00622">
    <property type="entry name" value="HTH_LUXR_1"/>
    <property type="match status" value="1"/>
</dbReference>
<dbReference type="GO" id="GO:0003677">
    <property type="term" value="F:DNA binding"/>
    <property type="evidence" value="ECO:0007669"/>
    <property type="project" value="UniProtKB-KW"/>
</dbReference>
<dbReference type="OrthoDB" id="4727384at2"/>
<dbReference type="Proteomes" id="UP000193484">
    <property type="component" value="Unassembled WGS sequence"/>
</dbReference>
<comment type="caution">
    <text evidence="3">The sequence shown here is derived from an EMBL/GenBank/DDBJ whole genome shotgun (WGS) entry which is preliminary data.</text>
</comment>
<evidence type="ECO:0000256" key="1">
    <source>
        <dbReference type="ARBA" id="ARBA00023125"/>
    </source>
</evidence>
<organism evidence="3 4">
    <name type="scientific">Mycolicibacterium fallax</name>
    <name type="common">Mycobacterium fallax</name>
    <dbReference type="NCBI Taxonomy" id="1793"/>
    <lineage>
        <taxon>Bacteria</taxon>
        <taxon>Bacillati</taxon>
        <taxon>Actinomycetota</taxon>
        <taxon>Actinomycetes</taxon>
        <taxon>Mycobacteriales</taxon>
        <taxon>Mycobacteriaceae</taxon>
        <taxon>Mycolicibacterium</taxon>
    </lineage>
</organism>
<dbReference type="SUPFAM" id="SSF52172">
    <property type="entry name" value="CheY-like"/>
    <property type="match status" value="1"/>
</dbReference>
<dbReference type="EMBL" id="LQOJ01000023">
    <property type="protein sequence ID" value="ORV05663.1"/>
    <property type="molecule type" value="Genomic_DNA"/>
</dbReference>
<dbReference type="InterPro" id="IPR039420">
    <property type="entry name" value="WalR-like"/>
</dbReference>
<accession>A0A1X1RH28</accession>
<evidence type="ECO:0000313" key="3">
    <source>
        <dbReference type="EMBL" id="ORV05663.1"/>
    </source>
</evidence>
<sequence>MIDGEATLEVAPDGGPADRVPVSDLSVPVLIVDDYTLSRDNLVTALAGCGHTIGAARDLPSMLQANAQIAPEIVLFNIHNRDCEMLMVSMLQLNPQARIIVLGVPADDEVAIVKCAEIGVVGYHIRYQSMAELMGVIRRAAAGESFCTPEISTVLLRRLSELAAQRQAGTPTPMLTTREAEILRMLRMGLSNKQIAAELCIAVHTVKNHVHSLLAKLAVRTRAEAAALPSGVDDCPPGC</sequence>
<proteinExistence type="predicted"/>